<dbReference type="Proteomes" id="UP000557307">
    <property type="component" value="Unassembled WGS sequence"/>
</dbReference>
<dbReference type="AlphaFoldDB" id="A0A840TLC6"/>
<dbReference type="RefSeq" id="WP_184169456.1">
    <property type="nucleotide sequence ID" value="NZ_JACHGF010000001.1"/>
</dbReference>
<dbReference type="Gene3D" id="2.60.40.10">
    <property type="entry name" value="Immunoglobulins"/>
    <property type="match status" value="1"/>
</dbReference>
<dbReference type="PANTHER" id="PTHR41339">
    <property type="entry name" value="LIPL48"/>
    <property type="match status" value="1"/>
</dbReference>
<accession>A0A840TLC6</accession>
<feature type="signal peptide" evidence="1">
    <location>
        <begin position="1"/>
        <end position="27"/>
    </location>
</feature>
<keyword evidence="3" id="KW-1185">Reference proteome</keyword>
<sequence length="580" mass="61574">MKRQSTLRSLFTFLLASSLLFTFNACKEDEEIGPAPTVSAGSGTQGIPGATVQISASINAPEGIQSLTVLKNGQQWDTKTYPAGTTSDNYAKDYVVEQLPVNSVVTFTFQATDSRNQTSTLATQTLTVSALPAKQVVDVQGVLEGNITWTKDKIYKLIGFVRVGEDPTVDGQPTKTGTLTIQPGTLIIGDRASKATLVVQRGSKIIAEGTAAEPIVFTSERPVGEREPGDWGGLVICGKATNNQPNGVFQLEGGYGAFSGGNDDNDNSGSLKYVRVEYAGVPINPNQEVNSFTFGSVGKATKMEYLQASFGLDDSFEWFGGTSDAKYLISWKGYDDDFDVDFGYRGNVQYAIAVRGNTLADQSGSNGFEVDNNGQGTLVEPFTSGTFSNVSIIGPKVDASTAISAQFQNGMHLRRSNKLKIYNTVVVGFPNGIFIDGSSTQQFAASGDLVLNRVVIAGVEGWGSNNFGLGSTPGGYAVRDVNTAATPAPITIGTQTPSAWFLAQPGNKIHNSYANLGLNPAIFTNNPNFLISTSASQTLATGGQAPAGSFFTATDFIGAFKDQDWTAGWAEFNPQAEVYR</sequence>
<evidence type="ECO:0008006" key="4">
    <source>
        <dbReference type="Google" id="ProtNLM"/>
    </source>
</evidence>
<dbReference type="EMBL" id="JACHGF010000001">
    <property type="protein sequence ID" value="MBB5282023.1"/>
    <property type="molecule type" value="Genomic_DNA"/>
</dbReference>
<feature type="chain" id="PRO_5032974221" description="Cell shape-determining protein MreB" evidence="1">
    <location>
        <begin position="28"/>
        <end position="580"/>
    </location>
</feature>
<evidence type="ECO:0000313" key="3">
    <source>
        <dbReference type="Proteomes" id="UP000557307"/>
    </source>
</evidence>
<protein>
    <recommendedName>
        <fullName evidence="4">Cell shape-determining protein MreB</fullName>
    </recommendedName>
</protein>
<evidence type="ECO:0000313" key="2">
    <source>
        <dbReference type="EMBL" id="MBB5282023.1"/>
    </source>
</evidence>
<dbReference type="PANTHER" id="PTHR41339:SF1">
    <property type="entry name" value="SECRETED PROTEIN"/>
    <property type="match status" value="1"/>
</dbReference>
<organism evidence="2 3">
    <name type="scientific">Rhabdobacter roseus</name>
    <dbReference type="NCBI Taxonomy" id="1655419"/>
    <lineage>
        <taxon>Bacteria</taxon>
        <taxon>Pseudomonadati</taxon>
        <taxon>Bacteroidota</taxon>
        <taxon>Cytophagia</taxon>
        <taxon>Cytophagales</taxon>
        <taxon>Cytophagaceae</taxon>
        <taxon>Rhabdobacter</taxon>
    </lineage>
</organism>
<keyword evidence="1" id="KW-0732">Signal</keyword>
<name>A0A840TLC6_9BACT</name>
<gene>
    <name evidence="2" type="ORF">HNQ92_000144</name>
</gene>
<evidence type="ECO:0000256" key="1">
    <source>
        <dbReference type="SAM" id="SignalP"/>
    </source>
</evidence>
<proteinExistence type="predicted"/>
<comment type="caution">
    <text evidence="2">The sequence shown here is derived from an EMBL/GenBank/DDBJ whole genome shotgun (WGS) entry which is preliminary data.</text>
</comment>
<reference evidence="2 3" key="1">
    <citation type="submission" date="2020-08" db="EMBL/GenBank/DDBJ databases">
        <title>Genomic Encyclopedia of Type Strains, Phase IV (KMG-IV): sequencing the most valuable type-strain genomes for metagenomic binning, comparative biology and taxonomic classification.</title>
        <authorList>
            <person name="Goeker M."/>
        </authorList>
    </citation>
    <scope>NUCLEOTIDE SEQUENCE [LARGE SCALE GENOMIC DNA]</scope>
    <source>
        <strain evidence="2 3">DSM 105074</strain>
    </source>
</reference>
<dbReference type="InterPro" id="IPR013783">
    <property type="entry name" value="Ig-like_fold"/>
</dbReference>